<feature type="region of interest" description="Disordered" evidence="1">
    <location>
        <begin position="1"/>
        <end position="36"/>
    </location>
</feature>
<evidence type="ECO:0000313" key="4">
    <source>
        <dbReference type="Proteomes" id="UP000507222"/>
    </source>
</evidence>
<feature type="region of interest" description="Disordered" evidence="1">
    <location>
        <begin position="157"/>
        <end position="176"/>
    </location>
</feature>
<dbReference type="EMBL" id="CAEKKB010000001">
    <property type="protein sequence ID" value="CAB4293998.1"/>
    <property type="molecule type" value="Genomic_DNA"/>
</dbReference>
<proteinExistence type="predicted"/>
<keyword evidence="5" id="KW-1185">Reference proteome</keyword>
<evidence type="ECO:0000313" key="2">
    <source>
        <dbReference type="EMBL" id="CAB4263280.1"/>
    </source>
</evidence>
<accession>A0A6J5TH49</accession>
<protein>
    <submittedName>
        <fullName evidence="2">Uncharacterized protein</fullName>
    </submittedName>
</protein>
<dbReference type="AlphaFoldDB" id="A0A6J5TH49"/>
<dbReference type="Proteomes" id="UP000507222">
    <property type="component" value="Unassembled WGS sequence"/>
</dbReference>
<reference evidence="2 4" key="2">
    <citation type="submission" date="2020-05" db="EMBL/GenBank/DDBJ databases">
        <authorList>
            <person name="Campoy J."/>
            <person name="Schneeberger K."/>
            <person name="Spophaly S."/>
        </authorList>
    </citation>
    <scope>NUCLEOTIDE SEQUENCE [LARGE SCALE GENOMIC DNA]</scope>
    <source>
        <strain evidence="2">PruArmRojPasFocal</strain>
    </source>
</reference>
<gene>
    <name evidence="2" type="ORF">CURHAP_LOCUS3391</name>
    <name evidence="3" type="ORF">ORAREDHAP_LOCUS3593</name>
</gene>
<sequence length="176" mass="19741">MAGFFSLGRGGNNNNNHQDQDQHNSNNPPPPDHQIAPETLFWYKNEDVTAQPYKGFELWQQQEQLLQLLCSRFLLSLSLSLPPSLPPSEPRPRHRARGACRSSGISGFRFDRQRDRTVQEGPVVEEELQLLEGLSDQRRRFRPEEVALVRIRAELGVGGEDDGDGASDGVTVAVPQ</sequence>
<evidence type="ECO:0000313" key="5">
    <source>
        <dbReference type="Proteomes" id="UP000507245"/>
    </source>
</evidence>
<dbReference type="Proteomes" id="UP000507245">
    <property type="component" value="Unassembled WGS sequence"/>
</dbReference>
<reference evidence="5" key="1">
    <citation type="journal article" date="2020" name="Genome Biol.">
        <title>Gamete binning: chromosome-level and haplotype-resolved genome assembly enabled by high-throughput single-cell sequencing of gamete genomes.</title>
        <authorList>
            <person name="Campoy J.A."/>
            <person name="Sun H."/>
            <person name="Goel M."/>
            <person name="Jiao W.-B."/>
            <person name="Folz-Donahue K."/>
            <person name="Wang N."/>
            <person name="Rubio M."/>
            <person name="Liu C."/>
            <person name="Kukat C."/>
            <person name="Ruiz D."/>
            <person name="Huettel B."/>
            <person name="Schneeberger K."/>
        </authorList>
    </citation>
    <scope>NUCLEOTIDE SEQUENCE [LARGE SCALE GENOMIC DNA]</scope>
    <source>
        <strain evidence="5">cv. Rojo Pasion</strain>
    </source>
</reference>
<evidence type="ECO:0000313" key="3">
    <source>
        <dbReference type="EMBL" id="CAB4293998.1"/>
    </source>
</evidence>
<evidence type="ECO:0000256" key="1">
    <source>
        <dbReference type="SAM" id="MobiDB-lite"/>
    </source>
</evidence>
<name>A0A6J5TH49_PRUAR</name>
<organism evidence="2 4">
    <name type="scientific">Prunus armeniaca</name>
    <name type="common">Apricot</name>
    <name type="synonym">Armeniaca vulgaris</name>
    <dbReference type="NCBI Taxonomy" id="36596"/>
    <lineage>
        <taxon>Eukaryota</taxon>
        <taxon>Viridiplantae</taxon>
        <taxon>Streptophyta</taxon>
        <taxon>Embryophyta</taxon>
        <taxon>Tracheophyta</taxon>
        <taxon>Spermatophyta</taxon>
        <taxon>Magnoliopsida</taxon>
        <taxon>eudicotyledons</taxon>
        <taxon>Gunneridae</taxon>
        <taxon>Pentapetalae</taxon>
        <taxon>rosids</taxon>
        <taxon>fabids</taxon>
        <taxon>Rosales</taxon>
        <taxon>Rosaceae</taxon>
        <taxon>Amygdaloideae</taxon>
        <taxon>Amygdaleae</taxon>
        <taxon>Prunus</taxon>
    </lineage>
</organism>
<dbReference type="EMBL" id="CAEKDK010000001">
    <property type="protein sequence ID" value="CAB4263280.1"/>
    <property type="molecule type" value="Genomic_DNA"/>
</dbReference>